<proteinExistence type="predicted"/>
<sequence length="316" mass="35874">MIESGLILNKIGTDVLSTTMSVPEICGVTSRIWGRSLSVPECNAGSISSRPLRGHVAHMGESRNAYRVLVGRLEGKRPLERPRRRWEDNIKMDLREVGYDGTKRRPECGADYITPLPRTRMHGSAIAMPSYALRRHGYLYLSFTPISPGGWLGRYLERETDNDIKSVGEETRQLVKTAGRDGEFERLRSGMASSDEIPWLLAVLICSECSGFIAYVMDNNRPLTIKVSKTKKCVENRKLRQQEKPYTTARERICKAMVPDEMQDIVRSSRIKKSFKVISMKSEDFLDVASEPVRALNMVTLRITQVSWIRVACDHH</sequence>
<keyword evidence="2" id="KW-1185">Reference proteome</keyword>
<evidence type="ECO:0000313" key="1">
    <source>
        <dbReference type="EMBL" id="KAJ4436209.1"/>
    </source>
</evidence>
<evidence type="ECO:0000313" key="2">
    <source>
        <dbReference type="Proteomes" id="UP001148838"/>
    </source>
</evidence>
<reference evidence="1 2" key="1">
    <citation type="journal article" date="2022" name="Allergy">
        <title>Genome assembly and annotation of Periplaneta americana reveal a comprehensive cockroach allergen profile.</title>
        <authorList>
            <person name="Wang L."/>
            <person name="Xiong Q."/>
            <person name="Saelim N."/>
            <person name="Wang L."/>
            <person name="Nong W."/>
            <person name="Wan A.T."/>
            <person name="Shi M."/>
            <person name="Liu X."/>
            <person name="Cao Q."/>
            <person name="Hui J.H.L."/>
            <person name="Sookrung N."/>
            <person name="Leung T.F."/>
            <person name="Tungtrongchitr A."/>
            <person name="Tsui S.K.W."/>
        </authorList>
    </citation>
    <scope>NUCLEOTIDE SEQUENCE [LARGE SCALE GENOMIC DNA]</scope>
    <source>
        <strain evidence="1">PWHHKU_190912</strain>
    </source>
</reference>
<comment type="caution">
    <text evidence="1">The sequence shown here is derived from an EMBL/GenBank/DDBJ whole genome shotgun (WGS) entry which is preliminary data.</text>
</comment>
<dbReference type="EMBL" id="JAJSOF020000023">
    <property type="protein sequence ID" value="KAJ4436209.1"/>
    <property type="molecule type" value="Genomic_DNA"/>
</dbReference>
<organism evidence="1 2">
    <name type="scientific">Periplaneta americana</name>
    <name type="common">American cockroach</name>
    <name type="synonym">Blatta americana</name>
    <dbReference type="NCBI Taxonomy" id="6978"/>
    <lineage>
        <taxon>Eukaryota</taxon>
        <taxon>Metazoa</taxon>
        <taxon>Ecdysozoa</taxon>
        <taxon>Arthropoda</taxon>
        <taxon>Hexapoda</taxon>
        <taxon>Insecta</taxon>
        <taxon>Pterygota</taxon>
        <taxon>Neoptera</taxon>
        <taxon>Polyneoptera</taxon>
        <taxon>Dictyoptera</taxon>
        <taxon>Blattodea</taxon>
        <taxon>Blattoidea</taxon>
        <taxon>Blattidae</taxon>
        <taxon>Blattinae</taxon>
        <taxon>Periplaneta</taxon>
    </lineage>
</organism>
<name>A0ABQ8SPV8_PERAM</name>
<gene>
    <name evidence="1" type="ORF">ANN_18839</name>
</gene>
<dbReference type="Proteomes" id="UP001148838">
    <property type="component" value="Unassembled WGS sequence"/>
</dbReference>
<protein>
    <submittedName>
        <fullName evidence="1">Uncharacterized protein</fullName>
    </submittedName>
</protein>
<accession>A0ABQ8SPV8</accession>